<reference evidence="2" key="1">
    <citation type="submission" date="2021-02" db="EMBL/GenBank/DDBJ databases">
        <authorList>
            <person name="Dougan E. K."/>
            <person name="Rhodes N."/>
            <person name="Thang M."/>
            <person name="Chan C."/>
        </authorList>
    </citation>
    <scope>NUCLEOTIDE SEQUENCE</scope>
</reference>
<organism evidence="2 3">
    <name type="scientific">Symbiodinium natans</name>
    <dbReference type="NCBI Taxonomy" id="878477"/>
    <lineage>
        <taxon>Eukaryota</taxon>
        <taxon>Sar</taxon>
        <taxon>Alveolata</taxon>
        <taxon>Dinophyceae</taxon>
        <taxon>Suessiales</taxon>
        <taxon>Symbiodiniaceae</taxon>
        <taxon>Symbiodinium</taxon>
    </lineage>
</organism>
<feature type="region of interest" description="Disordered" evidence="1">
    <location>
        <begin position="160"/>
        <end position="192"/>
    </location>
</feature>
<feature type="region of interest" description="Disordered" evidence="1">
    <location>
        <begin position="497"/>
        <end position="546"/>
    </location>
</feature>
<name>A0A812HAE3_9DINO</name>
<sequence length="546" mass="58217">MELAALSSVEGGNIELLQFAWPPPGQGVDSYSCHAYVVMKRQDGFLLCIPDGFMPQEDLEQGQQATEHEGIGPSLLVSAPPICLSETGDWVSPTNSETVLAVVLDLSASMAAQLGRPDIQTEHMFPFRDGEPNVFPLASEVLRLSKEWLAEEGALPAERSGYTTAISGGEPPVVTQRSKAPKPKRPTVQQLASQQEAILRLMTTLADRMDTMEAGHQRPPVQRVPAQVQPGAPLLAALRQPLSSQLPPFQARPKSLAAALGPPPPVRAQARASPVQTDLDAEAAKCIGDGELPGEPPDTLATAVLAQSQALVALVGQLQGASDPLLEGPPGLTASVRGAAGRAKLQQELAARTGQFAAKVRENLRRKMDPTGLLAPDQVSFMRFLERHGGFAGQMSLGLVAWQIAQALDLLEANNVDGARDTLSLLFLMLDQSSLDKGDTTLGWLLTLQGEPPPGLFQTPTNLPGSSLQSFSALAEQRWVTIALAYMKELETIQSRRASVPSSIPAPRVPKPPHSPTEPESGEAAFSRKQQRAAQWAAKKAAAKAK</sequence>
<protein>
    <submittedName>
        <fullName evidence="2">Uncharacterized protein</fullName>
    </submittedName>
</protein>
<gene>
    <name evidence="2" type="ORF">SNAT2548_LOCUS1403</name>
</gene>
<proteinExistence type="predicted"/>
<feature type="compositionally biased region" description="Pro residues" evidence="1">
    <location>
        <begin position="507"/>
        <end position="516"/>
    </location>
</feature>
<evidence type="ECO:0000256" key="1">
    <source>
        <dbReference type="SAM" id="MobiDB-lite"/>
    </source>
</evidence>
<evidence type="ECO:0000313" key="3">
    <source>
        <dbReference type="Proteomes" id="UP000604046"/>
    </source>
</evidence>
<dbReference type="Proteomes" id="UP000604046">
    <property type="component" value="Unassembled WGS sequence"/>
</dbReference>
<comment type="caution">
    <text evidence="2">The sequence shown here is derived from an EMBL/GenBank/DDBJ whole genome shotgun (WGS) entry which is preliminary data.</text>
</comment>
<accession>A0A812HAE3</accession>
<keyword evidence="3" id="KW-1185">Reference proteome</keyword>
<dbReference type="AlphaFoldDB" id="A0A812HAE3"/>
<evidence type="ECO:0000313" key="2">
    <source>
        <dbReference type="EMBL" id="CAE6946232.1"/>
    </source>
</evidence>
<dbReference type="OrthoDB" id="432356at2759"/>
<dbReference type="EMBL" id="CAJNDS010000078">
    <property type="protein sequence ID" value="CAE6946232.1"/>
    <property type="molecule type" value="Genomic_DNA"/>
</dbReference>